<dbReference type="PANTHER" id="PTHR31569:SF4">
    <property type="entry name" value="SWIM-TYPE DOMAIN-CONTAINING PROTEIN"/>
    <property type="match status" value="1"/>
</dbReference>
<name>A0A8J5MCZ2_9STRA</name>
<evidence type="ECO:0000313" key="3">
    <source>
        <dbReference type="Proteomes" id="UP000709295"/>
    </source>
</evidence>
<dbReference type="EMBL" id="JAENGY010001954">
    <property type="protein sequence ID" value="KAG6946068.1"/>
    <property type="molecule type" value="Genomic_DNA"/>
</dbReference>
<feature type="region of interest" description="Disordered" evidence="1">
    <location>
        <begin position="99"/>
        <end position="119"/>
    </location>
</feature>
<organism evidence="2 3">
    <name type="scientific">Phytophthora aleatoria</name>
    <dbReference type="NCBI Taxonomy" id="2496075"/>
    <lineage>
        <taxon>Eukaryota</taxon>
        <taxon>Sar</taxon>
        <taxon>Stramenopiles</taxon>
        <taxon>Oomycota</taxon>
        <taxon>Peronosporomycetes</taxon>
        <taxon>Peronosporales</taxon>
        <taxon>Peronosporaceae</taxon>
        <taxon>Phytophthora</taxon>
    </lineage>
</organism>
<evidence type="ECO:0000313" key="2">
    <source>
        <dbReference type="EMBL" id="KAG6946068.1"/>
    </source>
</evidence>
<accession>A0A8J5MCZ2</accession>
<keyword evidence="3" id="KW-1185">Reference proteome</keyword>
<sequence>MMEAESAKSYEMYRDDMLRSLAYNKKDQFSQYLEANWETCKEDWVDYHRDNLPHLNNHTNIRIESGWGKINQVMEREDLIDELISTLVVLQEQSEQRYKKEFRSLGTPSDPDSSRRSQS</sequence>
<protein>
    <submittedName>
        <fullName evidence="2">Uncharacterized protein</fullName>
    </submittedName>
</protein>
<gene>
    <name evidence="2" type="ORF">JG688_00016224</name>
</gene>
<evidence type="ECO:0000256" key="1">
    <source>
        <dbReference type="SAM" id="MobiDB-lite"/>
    </source>
</evidence>
<proteinExistence type="predicted"/>
<dbReference type="AlphaFoldDB" id="A0A8J5MCZ2"/>
<dbReference type="Proteomes" id="UP000709295">
    <property type="component" value="Unassembled WGS sequence"/>
</dbReference>
<reference evidence="2" key="1">
    <citation type="submission" date="2021-01" db="EMBL/GenBank/DDBJ databases">
        <title>Phytophthora aleatoria, a newly-described species from Pinus radiata is distinct from Phytophthora cactorum isolates based on comparative genomics.</title>
        <authorList>
            <person name="Mcdougal R."/>
            <person name="Panda P."/>
            <person name="Williams N."/>
            <person name="Studholme D.J."/>
        </authorList>
    </citation>
    <scope>NUCLEOTIDE SEQUENCE</scope>
    <source>
        <strain evidence="2">NZFS 4037</strain>
    </source>
</reference>
<comment type="caution">
    <text evidence="2">The sequence shown here is derived from an EMBL/GenBank/DDBJ whole genome shotgun (WGS) entry which is preliminary data.</text>
</comment>
<dbReference type="InterPro" id="IPR052579">
    <property type="entry name" value="Zinc_finger_SWIM"/>
</dbReference>
<dbReference type="PANTHER" id="PTHR31569">
    <property type="entry name" value="SWIM-TYPE DOMAIN-CONTAINING PROTEIN"/>
    <property type="match status" value="1"/>
</dbReference>